<organism evidence="1 2">
    <name type="scientific">Coprobacter secundus subsp. similis</name>
    <dbReference type="NCBI Taxonomy" id="2751153"/>
    <lineage>
        <taxon>Bacteria</taxon>
        <taxon>Pseudomonadati</taxon>
        <taxon>Bacteroidota</taxon>
        <taxon>Bacteroidia</taxon>
        <taxon>Bacteroidales</taxon>
        <taxon>Barnesiellaceae</taxon>
        <taxon>Coprobacter</taxon>
    </lineage>
</organism>
<accession>A0A7G1HTC0</accession>
<dbReference type="AlphaFoldDB" id="A0A7G1HTC0"/>
<name>A0A7G1HTC0_9BACT</name>
<reference evidence="2" key="1">
    <citation type="submission" date="2020-07" db="EMBL/GenBank/DDBJ databases">
        <title>Complete genome sequencing of Coprobacter sp. strain 2CBH44.</title>
        <authorList>
            <person name="Sakamoto M."/>
            <person name="Murakami T."/>
            <person name="Mori H."/>
        </authorList>
    </citation>
    <scope>NUCLEOTIDE SEQUENCE [LARGE SCALE GENOMIC DNA]</scope>
    <source>
        <strain evidence="2">2CBH44</strain>
    </source>
</reference>
<proteinExistence type="predicted"/>
<sequence length="313" mass="36682">MIKTKKYHTVYLFTFIFLFFTCYLDAASMVRRKKKDNPDDLASKEFLFMEKNFTSQSCTQWKQGDKFVYLSDDLSVLLHPETPLDNPNQSFKNKIFTFEGMTEESILGYKSYVNLIFDCEGIKYRFETGKSKDDMNKTSYKPLLPDLIQLSVLEKARELLSGKKLYIRTSIWYNDEGYEIEGRKYIPVTIIDVLPGNNILPIQFRFVDDIGKEGRVFGTLFPDANIGQFISFDRLFTFDNPRDKYKTINNENWSRITSGKVSKGMTKEECRLSLGRPNEVKRIPTYEGLKEQWFYNTGAYLFFEDGLLTSFRQ</sequence>
<dbReference type="EMBL" id="AP023322">
    <property type="protein sequence ID" value="BCI62273.1"/>
    <property type="molecule type" value="Genomic_DNA"/>
</dbReference>
<evidence type="ECO:0000313" key="2">
    <source>
        <dbReference type="Proteomes" id="UP000594042"/>
    </source>
</evidence>
<gene>
    <name evidence="1" type="ORF">Cop2CBH44_06260</name>
</gene>
<dbReference type="Proteomes" id="UP000594042">
    <property type="component" value="Chromosome"/>
</dbReference>
<dbReference type="RefSeq" id="WP_021930227.1">
    <property type="nucleotide sequence ID" value="NZ_AP023322.1"/>
</dbReference>
<dbReference type="KEGG" id="copr:Cop2CBH44_06260"/>
<keyword evidence="2" id="KW-1185">Reference proteome</keyword>
<evidence type="ECO:0000313" key="1">
    <source>
        <dbReference type="EMBL" id="BCI62273.1"/>
    </source>
</evidence>
<protein>
    <submittedName>
        <fullName evidence="1">Uncharacterized protein</fullName>
    </submittedName>
</protein>